<reference evidence="2" key="2">
    <citation type="submission" date="2020-05" db="UniProtKB">
        <authorList>
            <consortium name="EnsemblMetazoa"/>
        </authorList>
    </citation>
    <scope>IDENTIFICATION</scope>
    <source>
        <strain evidence="2">IAEA</strain>
    </source>
</reference>
<sequence length="62" mass="7312">MTWKKRGLEPKHKKRPKITIGKILNFVTTSPSLPPSPLAPPHHHHHHHHHHNHNHHQQQSTH</sequence>
<evidence type="ECO:0000313" key="2">
    <source>
        <dbReference type="EnsemblMetazoa" id="GBRI025551-PA"/>
    </source>
</evidence>
<protein>
    <submittedName>
        <fullName evidence="2">Uncharacterized protein</fullName>
    </submittedName>
</protein>
<accession>A0A1A9WMZ2</accession>
<keyword evidence="3" id="KW-1185">Reference proteome</keyword>
<organism evidence="2 3">
    <name type="scientific">Glossina brevipalpis</name>
    <dbReference type="NCBI Taxonomy" id="37001"/>
    <lineage>
        <taxon>Eukaryota</taxon>
        <taxon>Metazoa</taxon>
        <taxon>Ecdysozoa</taxon>
        <taxon>Arthropoda</taxon>
        <taxon>Hexapoda</taxon>
        <taxon>Insecta</taxon>
        <taxon>Pterygota</taxon>
        <taxon>Neoptera</taxon>
        <taxon>Endopterygota</taxon>
        <taxon>Diptera</taxon>
        <taxon>Brachycera</taxon>
        <taxon>Muscomorpha</taxon>
        <taxon>Hippoboscoidea</taxon>
        <taxon>Glossinidae</taxon>
        <taxon>Glossina</taxon>
    </lineage>
</organism>
<proteinExistence type="predicted"/>
<reference evidence="3" key="1">
    <citation type="submission" date="2014-03" db="EMBL/GenBank/DDBJ databases">
        <authorList>
            <person name="Aksoy S."/>
            <person name="Warren W."/>
            <person name="Wilson R.K."/>
        </authorList>
    </citation>
    <scope>NUCLEOTIDE SEQUENCE [LARGE SCALE GENOMIC DNA]</scope>
    <source>
        <strain evidence="3">IAEA</strain>
    </source>
</reference>
<feature type="region of interest" description="Disordered" evidence="1">
    <location>
        <begin position="1"/>
        <end position="62"/>
    </location>
</feature>
<feature type="compositionally biased region" description="Basic and acidic residues" evidence="1">
    <location>
        <begin position="1"/>
        <end position="10"/>
    </location>
</feature>
<name>A0A1A9WMZ2_9MUSC</name>
<dbReference type="VEuPathDB" id="VectorBase:GBRI025551"/>
<feature type="compositionally biased region" description="Basic residues" evidence="1">
    <location>
        <begin position="41"/>
        <end position="56"/>
    </location>
</feature>
<dbReference type="AlphaFoldDB" id="A0A1A9WMZ2"/>
<dbReference type="EnsemblMetazoa" id="GBRI025551-RA">
    <property type="protein sequence ID" value="GBRI025551-PA"/>
    <property type="gene ID" value="GBRI025551"/>
</dbReference>
<evidence type="ECO:0000313" key="3">
    <source>
        <dbReference type="Proteomes" id="UP000091820"/>
    </source>
</evidence>
<evidence type="ECO:0000256" key="1">
    <source>
        <dbReference type="SAM" id="MobiDB-lite"/>
    </source>
</evidence>
<dbReference type="Proteomes" id="UP000091820">
    <property type="component" value="Unassembled WGS sequence"/>
</dbReference>